<keyword evidence="1" id="KW-1133">Transmembrane helix</keyword>
<keyword evidence="3" id="KW-1185">Reference proteome</keyword>
<reference evidence="3" key="1">
    <citation type="submission" date="2013-05" db="EMBL/GenBank/DDBJ databases">
        <title>The Genome sequence of Mucor circinelloides f. circinelloides 1006PhL.</title>
        <authorList>
            <consortium name="The Broad Institute Genomics Platform"/>
            <person name="Cuomo C."/>
            <person name="Earl A."/>
            <person name="Findley K."/>
            <person name="Lee S.C."/>
            <person name="Walker B."/>
            <person name="Young S."/>
            <person name="Zeng Q."/>
            <person name="Gargeya S."/>
            <person name="Fitzgerald M."/>
            <person name="Haas B."/>
            <person name="Abouelleil A."/>
            <person name="Allen A.W."/>
            <person name="Alvarado L."/>
            <person name="Arachchi H.M."/>
            <person name="Berlin A.M."/>
            <person name="Chapman S.B."/>
            <person name="Gainer-Dewar J."/>
            <person name="Goldberg J."/>
            <person name="Griggs A."/>
            <person name="Gujja S."/>
            <person name="Hansen M."/>
            <person name="Howarth C."/>
            <person name="Imamovic A."/>
            <person name="Ireland A."/>
            <person name="Larimer J."/>
            <person name="McCowan C."/>
            <person name="Murphy C."/>
            <person name="Pearson M."/>
            <person name="Poon T.W."/>
            <person name="Priest M."/>
            <person name="Roberts A."/>
            <person name="Saif S."/>
            <person name="Shea T."/>
            <person name="Sisk P."/>
            <person name="Sykes S."/>
            <person name="Wortman J."/>
            <person name="Nusbaum C."/>
            <person name="Birren B."/>
        </authorList>
    </citation>
    <scope>NUCLEOTIDE SEQUENCE [LARGE SCALE GENOMIC DNA]</scope>
    <source>
        <strain evidence="3">1006PhL</strain>
    </source>
</reference>
<proteinExistence type="predicted"/>
<dbReference type="Proteomes" id="UP000014254">
    <property type="component" value="Unassembled WGS sequence"/>
</dbReference>
<sequence length="59" mass="6390">MDSETRVMDTLLLGCQIGVLIGLPRNYLVLLFLLVSLLVLSGGIGILQKISSPLVWAVH</sequence>
<keyword evidence="1" id="KW-0812">Transmembrane</keyword>
<dbReference type="VEuPathDB" id="FungiDB:HMPREF1544_11805"/>
<dbReference type="AlphaFoldDB" id="S2IV14"/>
<accession>S2IV14</accession>
<name>S2IV14_MUCC1</name>
<evidence type="ECO:0000256" key="1">
    <source>
        <dbReference type="SAM" id="Phobius"/>
    </source>
</evidence>
<evidence type="ECO:0000313" key="3">
    <source>
        <dbReference type="Proteomes" id="UP000014254"/>
    </source>
</evidence>
<evidence type="ECO:0000313" key="2">
    <source>
        <dbReference type="EMBL" id="EPB81486.1"/>
    </source>
</evidence>
<keyword evidence="1" id="KW-0472">Membrane</keyword>
<dbReference type="InParanoid" id="S2IV14"/>
<dbReference type="EMBL" id="KE124171">
    <property type="protein sequence ID" value="EPB81486.1"/>
    <property type="molecule type" value="Genomic_DNA"/>
</dbReference>
<organism evidence="2 3">
    <name type="scientific">Mucor circinelloides f. circinelloides (strain 1006PhL)</name>
    <name type="common">Mucormycosis agent</name>
    <name type="synonym">Calyptromyces circinelloides</name>
    <dbReference type="NCBI Taxonomy" id="1220926"/>
    <lineage>
        <taxon>Eukaryota</taxon>
        <taxon>Fungi</taxon>
        <taxon>Fungi incertae sedis</taxon>
        <taxon>Mucoromycota</taxon>
        <taxon>Mucoromycotina</taxon>
        <taxon>Mucoromycetes</taxon>
        <taxon>Mucorales</taxon>
        <taxon>Mucorineae</taxon>
        <taxon>Mucoraceae</taxon>
        <taxon>Mucor</taxon>
    </lineage>
</organism>
<feature type="transmembrane region" description="Helical" evidence="1">
    <location>
        <begin position="27"/>
        <end position="47"/>
    </location>
</feature>
<protein>
    <submittedName>
        <fullName evidence="2">Uncharacterized protein</fullName>
    </submittedName>
</protein>
<gene>
    <name evidence="2" type="ORF">HMPREF1544_11805</name>
</gene>